<feature type="domain" description="Cysteine-rich motor neuron 1 protein C-terminal" evidence="2">
    <location>
        <begin position="18"/>
        <end position="59"/>
    </location>
</feature>
<dbReference type="EMBL" id="JAMKFB020000017">
    <property type="protein sequence ID" value="KAL0169438.1"/>
    <property type="molecule type" value="Genomic_DNA"/>
</dbReference>
<accession>A0ABD0P5S0</accession>
<feature type="non-terminal residue" evidence="3">
    <location>
        <position position="1"/>
    </location>
</feature>
<evidence type="ECO:0000313" key="4">
    <source>
        <dbReference type="Proteomes" id="UP001529510"/>
    </source>
</evidence>
<proteinExistence type="predicted"/>
<evidence type="ECO:0000256" key="1">
    <source>
        <dbReference type="SAM" id="Phobius"/>
    </source>
</evidence>
<dbReference type="Pfam" id="PF19442">
    <property type="entry name" value="CRIM1_C"/>
    <property type="match status" value="1"/>
</dbReference>
<feature type="transmembrane region" description="Helical" evidence="1">
    <location>
        <begin position="20"/>
        <end position="42"/>
    </location>
</feature>
<keyword evidence="1" id="KW-0472">Membrane</keyword>
<dbReference type="AlphaFoldDB" id="A0ABD0P5S0"/>
<reference evidence="3 4" key="1">
    <citation type="submission" date="2024-05" db="EMBL/GenBank/DDBJ databases">
        <title>Genome sequencing and assembly of Indian major carp, Cirrhinus mrigala (Hamilton, 1822).</title>
        <authorList>
            <person name="Mohindra V."/>
            <person name="Chowdhury L.M."/>
            <person name="Lal K."/>
            <person name="Jena J.K."/>
        </authorList>
    </citation>
    <scope>NUCLEOTIDE SEQUENCE [LARGE SCALE GENOMIC DNA]</scope>
    <source>
        <strain evidence="3">CM1030</strain>
        <tissue evidence="3">Blood</tissue>
    </source>
</reference>
<dbReference type="Proteomes" id="UP001529510">
    <property type="component" value="Unassembled WGS sequence"/>
</dbReference>
<comment type="caution">
    <text evidence="3">The sequence shown here is derived from an EMBL/GenBank/DDBJ whole genome shotgun (WGS) entry which is preliminary data.</text>
</comment>
<gene>
    <name evidence="3" type="ORF">M9458_034034</name>
</gene>
<evidence type="ECO:0000259" key="2">
    <source>
        <dbReference type="Pfam" id="PF19442"/>
    </source>
</evidence>
<evidence type="ECO:0000313" key="3">
    <source>
        <dbReference type="EMBL" id="KAL0169438.1"/>
    </source>
</evidence>
<organism evidence="3 4">
    <name type="scientific">Cirrhinus mrigala</name>
    <name type="common">Mrigala</name>
    <dbReference type="NCBI Taxonomy" id="683832"/>
    <lineage>
        <taxon>Eukaryota</taxon>
        <taxon>Metazoa</taxon>
        <taxon>Chordata</taxon>
        <taxon>Craniata</taxon>
        <taxon>Vertebrata</taxon>
        <taxon>Euteleostomi</taxon>
        <taxon>Actinopterygii</taxon>
        <taxon>Neopterygii</taxon>
        <taxon>Teleostei</taxon>
        <taxon>Ostariophysi</taxon>
        <taxon>Cypriniformes</taxon>
        <taxon>Cyprinidae</taxon>
        <taxon>Labeoninae</taxon>
        <taxon>Labeonini</taxon>
        <taxon>Cirrhinus</taxon>
    </lineage>
</organism>
<sequence>GEGLSRNVPSQTEMTLIYQSAAWILAGILLAVVIFLMVAVLVNRRKNWVQMSCYSAPKK</sequence>
<keyword evidence="1" id="KW-1133">Transmembrane helix</keyword>
<feature type="non-terminal residue" evidence="3">
    <location>
        <position position="59"/>
    </location>
</feature>
<keyword evidence="4" id="KW-1185">Reference proteome</keyword>
<protein>
    <recommendedName>
        <fullName evidence="2">Cysteine-rich motor neuron 1 protein C-terminal domain-containing protein</fullName>
    </recommendedName>
</protein>
<dbReference type="InterPro" id="IPR045813">
    <property type="entry name" value="CRIM1_C"/>
</dbReference>
<name>A0ABD0P5S0_CIRMR</name>
<keyword evidence="1" id="KW-0812">Transmembrane</keyword>